<protein>
    <recommendedName>
        <fullName evidence="7">DNA-directed RNA polymerase III subunit</fullName>
    </recommendedName>
</protein>
<dbReference type="GO" id="GO:0006383">
    <property type="term" value="P:transcription by RNA polymerase III"/>
    <property type="evidence" value="ECO:0007669"/>
    <property type="project" value="InterPro"/>
</dbReference>
<dbReference type="GO" id="GO:0005666">
    <property type="term" value="C:RNA polymerase III complex"/>
    <property type="evidence" value="ECO:0007669"/>
    <property type="project" value="TreeGrafter"/>
</dbReference>
<evidence type="ECO:0000256" key="2">
    <source>
        <dbReference type="ARBA" id="ARBA00008352"/>
    </source>
</evidence>
<proteinExistence type="inferred from homology"/>
<feature type="region of interest" description="Disordered" evidence="4">
    <location>
        <begin position="119"/>
        <end position="219"/>
    </location>
</feature>
<keyword evidence="6" id="KW-1185">Reference proteome</keyword>
<dbReference type="PANTHER" id="PTHR15367:SF2">
    <property type="entry name" value="DNA-DIRECTED RNA POLYMERASE III SUBUNIT"/>
    <property type="match status" value="1"/>
</dbReference>
<evidence type="ECO:0000313" key="6">
    <source>
        <dbReference type="Proteomes" id="UP000617340"/>
    </source>
</evidence>
<keyword evidence="3" id="KW-0539">Nucleus</keyword>
<dbReference type="Pfam" id="PF11705">
    <property type="entry name" value="RNA_pol_3_Rpc31"/>
    <property type="match status" value="1"/>
</dbReference>
<evidence type="ECO:0000256" key="1">
    <source>
        <dbReference type="ARBA" id="ARBA00004123"/>
    </source>
</evidence>
<comment type="similarity">
    <text evidence="2">Belongs to the eukaryotic RPC7 RNA polymerase subunit family.</text>
</comment>
<comment type="subcellular location">
    <subcellularLocation>
        <location evidence="1">Nucleus</location>
    </subcellularLocation>
</comment>
<comment type="caution">
    <text evidence="5">The sequence shown here is derived from an EMBL/GenBank/DDBJ whole genome shotgun (WGS) entry which is preliminary data.</text>
</comment>
<evidence type="ECO:0000256" key="4">
    <source>
        <dbReference type="SAM" id="MobiDB-lite"/>
    </source>
</evidence>
<dbReference type="AlphaFoldDB" id="A0A834K194"/>
<dbReference type="PANTHER" id="PTHR15367">
    <property type="entry name" value="DNA-DIRECTED RNA POLYMERASE III"/>
    <property type="match status" value="1"/>
</dbReference>
<evidence type="ECO:0000313" key="5">
    <source>
        <dbReference type="EMBL" id="KAF7395371.1"/>
    </source>
</evidence>
<name>A0A834K194_VESGE</name>
<accession>A0A834K194</accession>
<feature type="compositionally biased region" description="Basic and acidic residues" evidence="4">
    <location>
        <begin position="135"/>
        <end position="151"/>
    </location>
</feature>
<feature type="compositionally biased region" description="Acidic residues" evidence="4">
    <location>
        <begin position="204"/>
        <end position="219"/>
    </location>
</feature>
<dbReference type="EMBL" id="JACSDZ010000009">
    <property type="protein sequence ID" value="KAF7395371.1"/>
    <property type="molecule type" value="Genomic_DNA"/>
</dbReference>
<reference evidence="5" key="1">
    <citation type="journal article" date="2020" name="G3 (Bethesda)">
        <title>High-Quality Assemblies for Three Invasive Social Wasps from the &lt;i&gt;Vespula&lt;/i&gt; Genus.</title>
        <authorList>
            <person name="Harrop T.W.R."/>
            <person name="Guhlin J."/>
            <person name="McLaughlin G.M."/>
            <person name="Permina E."/>
            <person name="Stockwell P."/>
            <person name="Gilligan J."/>
            <person name="Le Lec M.F."/>
            <person name="Gruber M.A.M."/>
            <person name="Quinn O."/>
            <person name="Lovegrove M."/>
            <person name="Duncan E.J."/>
            <person name="Remnant E.J."/>
            <person name="Van Eeckhoven J."/>
            <person name="Graham B."/>
            <person name="Knapp R.A."/>
            <person name="Langford K.W."/>
            <person name="Kronenberg Z."/>
            <person name="Press M.O."/>
            <person name="Eacker S.M."/>
            <person name="Wilson-Rankin E.E."/>
            <person name="Purcell J."/>
            <person name="Lester P.J."/>
            <person name="Dearden P.K."/>
        </authorList>
    </citation>
    <scope>NUCLEOTIDE SEQUENCE</scope>
    <source>
        <strain evidence="5">Linc-1</strain>
    </source>
</reference>
<organism evidence="5 6">
    <name type="scientific">Vespula germanica</name>
    <name type="common">German yellow jacket</name>
    <name type="synonym">Paravespula germanica</name>
    <dbReference type="NCBI Taxonomy" id="30212"/>
    <lineage>
        <taxon>Eukaryota</taxon>
        <taxon>Metazoa</taxon>
        <taxon>Ecdysozoa</taxon>
        <taxon>Arthropoda</taxon>
        <taxon>Hexapoda</taxon>
        <taxon>Insecta</taxon>
        <taxon>Pterygota</taxon>
        <taxon>Neoptera</taxon>
        <taxon>Endopterygota</taxon>
        <taxon>Hymenoptera</taxon>
        <taxon>Apocrita</taxon>
        <taxon>Aculeata</taxon>
        <taxon>Vespoidea</taxon>
        <taxon>Vespidae</taxon>
        <taxon>Vespinae</taxon>
        <taxon>Vespula</taxon>
    </lineage>
</organism>
<evidence type="ECO:0008006" key="7">
    <source>
        <dbReference type="Google" id="ProtNLM"/>
    </source>
</evidence>
<feature type="compositionally biased region" description="Acidic residues" evidence="4">
    <location>
        <begin position="157"/>
        <end position="193"/>
    </location>
</feature>
<dbReference type="Proteomes" id="UP000617340">
    <property type="component" value="Unassembled WGS sequence"/>
</dbReference>
<sequence length="219" mass="25716">MAGRGRGKFKPSMSFNTEQLGFAKGEVLPPPVLQPPQKYPLLEYKPLTFSITNEMSYLLELKRDYTEFLRESPYNVQPIELKKDIERYSDRYQDLMTDKSGYDTRYDWSKVPVELKPSIRRQKSQATIQPKKKQKTVDIESKLQELEKKETNQQGDVQEEEEEKADEEAEEKETDEVVEDEEEELDEEMDEGTDYVNSYFDNGEGYDDEEDNMDDGPIY</sequence>
<gene>
    <name evidence="5" type="ORF">HZH68_009421</name>
</gene>
<dbReference type="InterPro" id="IPR024661">
    <property type="entry name" value="RNA_pol_III_Rpc31"/>
</dbReference>
<evidence type="ECO:0000256" key="3">
    <source>
        <dbReference type="ARBA" id="ARBA00023242"/>
    </source>
</evidence>